<dbReference type="InterPro" id="IPR011642">
    <property type="entry name" value="Gate_dom"/>
</dbReference>
<keyword evidence="1" id="KW-1133">Transmembrane helix</keyword>
<evidence type="ECO:0000259" key="2">
    <source>
        <dbReference type="Pfam" id="PF07670"/>
    </source>
</evidence>
<feature type="domain" description="Nucleoside transporter/FeoB GTPase Gate" evidence="2">
    <location>
        <begin position="48"/>
        <end position="148"/>
    </location>
</feature>
<proteinExistence type="predicted"/>
<sequence>MFIKIVEAISKYAIPFIFLGITIYGLFKKVSVYEAFTDGAKEGFNTGVRIIPYLVAMLVSIGVFRASGAMELLTKALSPITNAIGMPGELLPMALMRPLSGGGAQGVMSELITTHGPESLIGRAAAVMMGSTETTFYVLAVYFGSVSIKKSRHALPAGLLADLAGILTAVYVSRLFFGA</sequence>
<keyword evidence="6" id="KW-1185">Reference proteome</keyword>
<dbReference type="RefSeq" id="WP_154484600.1">
    <property type="nucleotide sequence ID" value="NZ_JAHLOA010000013.1"/>
</dbReference>
<dbReference type="Proteomes" id="UP001108123">
    <property type="component" value="Unassembled WGS sequence"/>
</dbReference>
<evidence type="ECO:0000313" key="6">
    <source>
        <dbReference type="Proteomes" id="UP001108123"/>
    </source>
</evidence>
<dbReference type="PANTHER" id="PTHR35793:SF2">
    <property type="entry name" value="INNER MEMBRANE PROTEIN YJIG"/>
    <property type="match status" value="1"/>
</dbReference>
<reference evidence="4 5" key="1">
    <citation type="submission" date="2019-08" db="EMBL/GenBank/DDBJ databases">
        <title>In-depth cultivation of the pig gut microbiome towards novel bacterial diversity and tailored functional studies.</title>
        <authorList>
            <person name="Wylensek D."/>
            <person name="Hitch T.C.A."/>
            <person name="Clavel T."/>
        </authorList>
    </citation>
    <scope>NUCLEOTIDE SEQUENCE [LARGE SCALE GENOMIC DNA]</scope>
    <source>
        <strain evidence="4 5">Med78-601-WT-4W-RMD-3</strain>
    </source>
</reference>
<keyword evidence="1" id="KW-0812">Transmembrane</keyword>
<organism evidence="4 5">
    <name type="scientific">Anaerosalibacter bizertensis</name>
    <dbReference type="NCBI Taxonomy" id="932217"/>
    <lineage>
        <taxon>Bacteria</taxon>
        <taxon>Bacillati</taxon>
        <taxon>Bacillota</taxon>
        <taxon>Tissierellia</taxon>
        <taxon>Tissierellales</taxon>
        <taxon>Sporanaerobacteraceae</taxon>
        <taxon>Anaerosalibacter</taxon>
    </lineage>
</organism>
<dbReference type="PANTHER" id="PTHR35793">
    <property type="entry name" value="INNER MEMBRANE PROTEIN YJIG"/>
    <property type="match status" value="1"/>
</dbReference>
<feature type="transmembrane region" description="Helical" evidence="1">
    <location>
        <begin position="50"/>
        <end position="68"/>
    </location>
</feature>
<dbReference type="OrthoDB" id="9805623at2"/>
<dbReference type="AlphaFoldDB" id="A0A844FIY9"/>
<evidence type="ECO:0000256" key="1">
    <source>
        <dbReference type="SAM" id="Phobius"/>
    </source>
</evidence>
<dbReference type="EMBL" id="VULR01000013">
    <property type="protein sequence ID" value="MSS43921.1"/>
    <property type="molecule type" value="Genomic_DNA"/>
</dbReference>
<evidence type="ECO:0000313" key="4">
    <source>
        <dbReference type="EMBL" id="MSS43921.1"/>
    </source>
</evidence>
<dbReference type="GO" id="GO:0005886">
    <property type="term" value="C:plasma membrane"/>
    <property type="evidence" value="ECO:0007669"/>
    <property type="project" value="TreeGrafter"/>
</dbReference>
<accession>A0A844FIY9</accession>
<feature type="transmembrane region" description="Helical" evidence="1">
    <location>
        <begin position="12"/>
        <end position="30"/>
    </location>
</feature>
<dbReference type="Pfam" id="PF07670">
    <property type="entry name" value="Gate"/>
    <property type="match status" value="1"/>
</dbReference>
<protein>
    <submittedName>
        <fullName evidence="4">Spore maturation protein</fullName>
    </submittedName>
</protein>
<gene>
    <name evidence="4" type="ORF">FYJ27_09305</name>
    <name evidence="3" type="ORF">L0P62_08560</name>
</gene>
<dbReference type="EMBL" id="JAKNID010000034">
    <property type="protein sequence ID" value="MCG4565499.1"/>
    <property type="molecule type" value="Genomic_DNA"/>
</dbReference>
<dbReference type="InterPro" id="IPR052549">
    <property type="entry name" value="SpmB"/>
</dbReference>
<reference evidence="3" key="2">
    <citation type="submission" date="2022-01" db="EMBL/GenBank/DDBJ databases">
        <title>Collection of gut derived symbiotic bacterial strains cultured from healthy donors.</title>
        <authorList>
            <person name="Lin H."/>
            <person name="Kohout C."/>
            <person name="Waligurski E."/>
            <person name="Pamer E.G."/>
        </authorList>
    </citation>
    <scope>NUCLEOTIDE SEQUENCE</scope>
    <source>
        <strain evidence="3">MSK.14.39</strain>
    </source>
</reference>
<comment type="caution">
    <text evidence="4">The sequence shown here is derived from an EMBL/GenBank/DDBJ whole genome shotgun (WGS) entry which is preliminary data.</text>
</comment>
<evidence type="ECO:0000313" key="3">
    <source>
        <dbReference type="EMBL" id="MCG4565499.1"/>
    </source>
</evidence>
<feature type="transmembrane region" description="Helical" evidence="1">
    <location>
        <begin position="120"/>
        <end position="143"/>
    </location>
</feature>
<keyword evidence="1" id="KW-0472">Membrane</keyword>
<feature type="transmembrane region" description="Helical" evidence="1">
    <location>
        <begin position="155"/>
        <end position="177"/>
    </location>
</feature>
<name>A0A844FIY9_9FIRM</name>
<evidence type="ECO:0000313" key="5">
    <source>
        <dbReference type="Proteomes" id="UP000462760"/>
    </source>
</evidence>
<dbReference type="Proteomes" id="UP000462760">
    <property type="component" value="Unassembled WGS sequence"/>
</dbReference>